<dbReference type="EMBL" id="ASHM01122148">
    <property type="protein sequence ID" value="PNX57092.1"/>
    <property type="molecule type" value="Genomic_DNA"/>
</dbReference>
<dbReference type="SUPFAM" id="SSF48239">
    <property type="entry name" value="Terpenoid cyclases/Protein prenyltransferases"/>
    <property type="match status" value="1"/>
</dbReference>
<dbReference type="InterPro" id="IPR018333">
    <property type="entry name" value="Squalene_cyclase"/>
</dbReference>
<feature type="domain" description="Squalene cyclase C-terminal" evidence="3">
    <location>
        <begin position="2"/>
        <end position="60"/>
    </location>
</feature>
<dbReference type="Gene3D" id="1.50.10.20">
    <property type="match status" value="1"/>
</dbReference>
<dbReference type="PANTHER" id="PTHR11764:SF20">
    <property type="entry name" value="LANOSTEROL SYNTHASE"/>
    <property type="match status" value="1"/>
</dbReference>
<feature type="non-terminal residue" evidence="4">
    <location>
        <position position="1"/>
    </location>
</feature>
<accession>A0A2K3JSS0</accession>
<dbReference type="GO" id="GO:0005811">
    <property type="term" value="C:lipid droplet"/>
    <property type="evidence" value="ECO:0007669"/>
    <property type="project" value="InterPro"/>
</dbReference>
<dbReference type="ExpressionAtlas" id="A0A2K3JSS0">
    <property type="expression patterns" value="baseline"/>
</dbReference>
<name>A0A2K3JSS0_TRIPR</name>
<evidence type="ECO:0000313" key="4">
    <source>
        <dbReference type="EMBL" id="PNX57092.1"/>
    </source>
</evidence>
<dbReference type="PANTHER" id="PTHR11764">
    <property type="entry name" value="TERPENE CYCLASE/MUTASE FAMILY MEMBER"/>
    <property type="match status" value="1"/>
</dbReference>
<comment type="similarity">
    <text evidence="1">Belongs to the terpene cyclase/mutase family.</text>
</comment>
<evidence type="ECO:0000256" key="1">
    <source>
        <dbReference type="ARBA" id="ARBA00009755"/>
    </source>
</evidence>
<protein>
    <submittedName>
        <fullName evidence="4">Cycloartenol synthase-like protein</fullName>
    </submittedName>
</protein>
<sequence length="87" mass="9892">RYGSWGVCFTYGTWFGVKGLIAAGKSFSNCLSIRKACEFLLSKQLPSGGWGESYLSCQNKVRFSIPNVNITFLYHRICNKHQFVNLF</sequence>
<evidence type="ECO:0000259" key="3">
    <source>
        <dbReference type="Pfam" id="PF13243"/>
    </source>
</evidence>
<dbReference type="AlphaFoldDB" id="A0A2K3JSS0"/>
<proteinExistence type="inferred from homology"/>
<dbReference type="InterPro" id="IPR032696">
    <property type="entry name" value="SQ_cyclase_C"/>
</dbReference>
<dbReference type="Pfam" id="PF13243">
    <property type="entry name" value="SQHop_cyclase_C"/>
    <property type="match status" value="1"/>
</dbReference>
<evidence type="ECO:0000256" key="2">
    <source>
        <dbReference type="ARBA" id="ARBA00022737"/>
    </source>
</evidence>
<organism evidence="4 5">
    <name type="scientific">Trifolium pratense</name>
    <name type="common">Red clover</name>
    <dbReference type="NCBI Taxonomy" id="57577"/>
    <lineage>
        <taxon>Eukaryota</taxon>
        <taxon>Viridiplantae</taxon>
        <taxon>Streptophyta</taxon>
        <taxon>Embryophyta</taxon>
        <taxon>Tracheophyta</taxon>
        <taxon>Spermatophyta</taxon>
        <taxon>Magnoliopsida</taxon>
        <taxon>eudicotyledons</taxon>
        <taxon>Gunneridae</taxon>
        <taxon>Pentapetalae</taxon>
        <taxon>rosids</taxon>
        <taxon>fabids</taxon>
        <taxon>Fabales</taxon>
        <taxon>Fabaceae</taxon>
        <taxon>Papilionoideae</taxon>
        <taxon>50 kb inversion clade</taxon>
        <taxon>NPAAA clade</taxon>
        <taxon>Hologalegina</taxon>
        <taxon>IRL clade</taxon>
        <taxon>Trifolieae</taxon>
        <taxon>Trifolium</taxon>
    </lineage>
</organism>
<keyword evidence="2" id="KW-0677">Repeat</keyword>
<evidence type="ECO:0000313" key="5">
    <source>
        <dbReference type="Proteomes" id="UP000236291"/>
    </source>
</evidence>
<dbReference type="Proteomes" id="UP000236291">
    <property type="component" value="Unassembled WGS sequence"/>
</dbReference>
<dbReference type="STRING" id="57577.A0A2K3JSS0"/>
<dbReference type="GO" id="GO:0031559">
    <property type="term" value="F:oxidosqualene cyclase activity"/>
    <property type="evidence" value="ECO:0007669"/>
    <property type="project" value="UniProtKB-ARBA"/>
</dbReference>
<comment type="caution">
    <text evidence="4">The sequence shown here is derived from an EMBL/GenBank/DDBJ whole genome shotgun (WGS) entry which is preliminary data.</text>
</comment>
<dbReference type="InterPro" id="IPR008930">
    <property type="entry name" value="Terpenoid_cyclase/PrenylTrfase"/>
</dbReference>
<reference evidence="4 5" key="2">
    <citation type="journal article" date="2017" name="Front. Plant Sci.">
        <title>Gene Classification and Mining of Molecular Markers Useful in Red Clover (Trifolium pratense) Breeding.</title>
        <authorList>
            <person name="Istvanek J."/>
            <person name="Dluhosova J."/>
            <person name="Dluhos P."/>
            <person name="Patkova L."/>
            <person name="Nedelnik J."/>
            <person name="Repkova J."/>
        </authorList>
    </citation>
    <scope>NUCLEOTIDE SEQUENCE [LARGE SCALE GENOMIC DNA]</scope>
    <source>
        <strain evidence="5">cv. Tatra</strain>
        <tissue evidence="4">Young leaves</tissue>
    </source>
</reference>
<reference evidence="4 5" key="1">
    <citation type="journal article" date="2014" name="Am. J. Bot.">
        <title>Genome assembly and annotation for red clover (Trifolium pratense; Fabaceae).</title>
        <authorList>
            <person name="Istvanek J."/>
            <person name="Jaros M."/>
            <person name="Krenek A."/>
            <person name="Repkova J."/>
        </authorList>
    </citation>
    <scope>NUCLEOTIDE SEQUENCE [LARGE SCALE GENOMIC DNA]</scope>
    <source>
        <strain evidence="5">cv. Tatra</strain>
        <tissue evidence="4">Young leaves</tissue>
    </source>
</reference>
<gene>
    <name evidence="4" type="ORF">L195_g058520</name>
</gene>
<dbReference type="GO" id="GO:0016104">
    <property type="term" value="P:triterpenoid biosynthetic process"/>
    <property type="evidence" value="ECO:0007669"/>
    <property type="project" value="InterPro"/>
</dbReference>